<dbReference type="EMBL" id="UYJE01001911">
    <property type="protein sequence ID" value="VDI06329.1"/>
    <property type="molecule type" value="Genomic_DNA"/>
</dbReference>
<comment type="caution">
    <text evidence="2">The sequence shown here is derived from an EMBL/GenBank/DDBJ whole genome shotgun (WGS) entry which is preliminary data.</text>
</comment>
<evidence type="ECO:0000313" key="3">
    <source>
        <dbReference type="Proteomes" id="UP000596742"/>
    </source>
</evidence>
<organism evidence="2 3">
    <name type="scientific">Mytilus galloprovincialis</name>
    <name type="common">Mediterranean mussel</name>
    <dbReference type="NCBI Taxonomy" id="29158"/>
    <lineage>
        <taxon>Eukaryota</taxon>
        <taxon>Metazoa</taxon>
        <taxon>Spiralia</taxon>
        <taxon>Lophotrochozoa</taxon>
        <taxon>Mollusca</taxon>
        <taxon>Bivalvia</taxon>
        <taxon>Autobranchia</taxon>
        <taxon>Pteriomorphia</taxon>
        <taxon>Mytilida</taxon>
        <taxon>Mytiloidea</taxon>
        <taxon>Mytilidae</taxon>
        <taxon>Mytilinae</taxon>
        <taxon>Mytilus</taxon>
    </lineage>
</organism>
<protein>
    <submittedName>
        <fullName evidence="2">Uncharacterized protein</fullName>
    </submittedName>
</protein>
<keyword evidence="3" id="KW-1185">Reference proteome</keyword>
<feature type="region of interest" description="Disordered" evidence="1">
    <location>
        <begin position="176"/>
        <end position="195"/>
    </location>
</feature>
<dbReference type="PANTHER" id="PTHR40552:SF6">
    <property type="entry name" value="FI09606P-RELATED"/>
    <property type="match status" value="1"/>
</dbReference>
<evidence type="ECO:0000313" key="2">
    <source>
        <dbReference type="EMBL" id="VDI06329.1"/>
    </source>
</evidence>
<dbReference type="OrthoDB" id="7916681at2759"/>
<evidence type="ECO:0000256" key="1">
    <source>
        <dbReference type="SAM" id="MobiDB-lite"/>
    </source>
</evidence>
<accession>A0A8B6CJS0</accession>
<proteinExistence type="predicted"/>
<gene>
    <name evidence="2" type="ORF">MGAL_10B025556</name>
</gene>
<name>A0A8B6CJS0_MYTGA</name>
<sequence>MGDILYKKTVDKLKNQGKFQSMLLNLNEIPNMLEINELKFKIDKKPILFGQAIQTVTSAGFMSLQDALIESFKQSSSALVMIGAICSAVHSENGLFYFFDSHSHSYSALYEPKDSNGMSILIGFTNVNDLVNYMYSFYTSMHIDLVSDFEILPLCFAEMATALVLNRQLKKYFEDQKRKNSTPGRPDNNLNNCNK</sequence>
<dbReference type="PANTHER" id="PTHR40552">
    <property type="entry name" value="AT05186P-RELATED"/>
    <property type="match status" value="1"/>
</dbReference>
<dbReference type="AlphaFoldDB" id="A0A8B6CJS0"/>
<dbReference type="Proteomes" id="UP000596742">
    <property type="component" value="Unassembled WGS sequence"/>
</dbReference>
<reference evidence="2" key="1">
    <citation type="submission" date="2018-11" db="EMBL/GenBank/DDBJ databases">
        <authorList>
            <person name="Alioto T."/>
            <person name="Alioto T."/>
        </authorList>
    </citation>
    <scope>NUCLEOTIDE SEQUENCE</scope>
</reference>
<dbReference type="Gene3D" id="3.90.70.120">
    <property type="match status" value="1"/>
</dbReference>